<dbReference type="EMBL" id="JAUZQC010000015">
    <property type="protein sequence ID" value="KAK5858498.1"/>
    <property type="molecule type" value="Genomic_DNA"/>
</dbReference>
<organism evidence="1 2">
    <name type="scientific">Eleginops maclovinus</name>
    <name type="common">Patagonian blennie</name>
    <name type="synonym">Eleginus maclovinus</name>
    <dbReference type="NCBI Taxonomy" id="56733"/>
    <lineage>
        <taxon>Eukaryota</taxon>
        <taxon>Metazoa</taxon>
        <taxon>Chordata</taxon>
        <taxon>Craniata</taxon>
        <taxon>Vertebrata</taxon>
        <taxon>Euteleostomi</taxon>
        <taxon>Actinopterygii</taxon>
        <taxon>Neopterygii</taxon>
        <taxon>Teleostei</taxon>
        <taxon>Neoteleostei</taxon>
        <taxon>Acanthomorphata</taxon>
        <taxon>Eupercaria</taxon>
        <taxon>Perciformes</taxon>
        <taxon>Notothenioidei</taxon>
        <taxon>Eleginopidae</taxon>
        <taxon>Eleginops</taxon>
    </lineage>
</organism>
<evidence type="ECO:0000313" key="1">
    <source>
        <dbReference type="EMBL" id="KAK5858498.1"/>
    </source>
</evidence>
<proteinExistence type="predicted"/>
<name>A0AAN7X8P0_ELEMC</name>
<accession>A0AAN7X8P0</accession>
<gene>
    <name evidence="1" type="ORF">PBY51_002632</name>
</gene>
<dbReference type="Proteomes" id="UP001346869">
    <property type="component" value="Unassembled WGS sequence"/>
</dbReference>
<sequence length="87" mass="10027">MSSEEQDRMGTEETVHFRINRRRSQIWHQWFGLGSLPPHSGAGSGFRIRSGLGLGFRMDTRIRSMGAFYRERILTPGPVHITPSNWK</sequence>
<reference evidence="1 2" key="2">
    <citation type="journal article" date="2023" name="Mol. Biol. Evol.">
        <title>Genomics of Secondarily Temperate Adaptation in the Only Non-Antarctic Icefish.</title>
        <authorList>
            <person name="Rivera-Colon A.G."/>
            <person name="Rayamajhi N."/>
            <person name="Minhas B.F."/>
            <person name="Madrigal G."/>
            <person name="Bilyk K.T."/>
            <person name="Yoon V."/>
            <person name="Hune M."/>
            <person name="Gregory S."/>
            <person name="Cheng C.H.C."/>
            <person name="Catchen J.M."/>
        </authorList>
    </citation>
    <scope>NUCLEOTIDE SEQUENCE [LARGE SCALE GENOMIC DNA]</scope>
    <source>
        <strain evidence="1">JMC-PN-2008</strain>
    </source>
</reference>
<dbReference type="AlphaFoldDB" id="A0AAN7X8P0"/>
<protein>
    <submittedName>
        <fullName evidence="1">Uncharacterized protein</fullName>
    </submittedName>
</protein>
<keyword evidence="2" id="KW-1185">Reference proteome</keyword>
<comment type="caution">
    <text evidence="1">The sequence shown here is derived from an EMBL/GenBank/DDBJ whole genome shotgun (WGS) entry which is preliminary data.</text>
</comment>
<reference evidence="1 2" key="1">
    <citation type="journal article" date="2023" name="Genes (Basel)">
        <title>Chromosome-Level Genome Assembly and Circadian Gene Repertoire of the Patagonia Blennie Eleginops maclovinus-The Closest Ancestral Proxy of Antarctic Cryonotothenioids.</title>
        <authorList>
            <person name="Cheng C.C."/>
            <person name="Rivera-Colon A.G."/>
            <person name="Minhas B.F."/>
            <person name="Wilson L."/>
            <person name="Rayamajhi N."/>
            <person name="Vargas-Chacoff L."/>
            <person name="Catchen J.M."/>
        </authorList>
    </citation>
    <scope>NUCLEOTIDE SEQUENCE [LARGE SCALE GENOMIC DNA]</scope>
    <source>
        <strain evidence="1">JMC-PN-2008</strain>
    </source>
</reference>
<evidence type="ECO:0000313" key="2">
    <source>
        <dbReference type="Proteomes" id="UP001346869"/>
    </source>
</evidence>